<reference evidence="12" key="2">
    <citation type="submission" date="2011-02" db="EMBL/GenBank/DDBJ databases">
        <title>The complete genome of Pedobacter saltans DSM 12145.</title>
        <authorList>
            <consortium name="US DOE Joint Genome Institute (JGI-PGF)"/>
            <person name="Lucas S."/>
            <person name="Copeland A."/>
            <person name="Lapidus A."/>
            <person name="Bruce D."/>
            <person name="Goodwin L."/>
            <person name="Pitluck S."/>
            <person name="Kyrpides N."/>
            <person name="Mavromatis K."/>
            <person name="Pagani I."/>
            <person name="Ivanova N."/>
            <person name="Ovchinnikova G."/>
            <person name="Lu M."/>
            <person name="Detter J.C."/>
            <person name="Han C."/>
            <person name="Land M."/>
            <person name="Hauser L."/>
            <person name="Markowitz V."/>
            <person name="Cheng J.-F."/>
            <person name="Hugenholtz P."/>
            <person name="Woyke T."/>
            <person name="Wu D."/>
            <person name="Tindall B."/>
            <person name="Pomrenke H.G."/>
            <person name="Brambilla E."/>
            <person name="Klenk H.-P."/>
            <person name="Eisen J.A."/>
        </authorList>
    </citation>
    <scope>NUCLEOTIDE SEQUENCE [LARGE SCALE GENOMIC DNA]</scope>
    <source>
        <strain evidence="12">ATCC 51119 / DSM 12145 / JCM 21818 / LMG 10337 / NBRC 100064 / NCIMB 13643</strain>
    </source>
</reference>
<feature type="binding site" evidence="8">
    <location>
        <position position="496"/>
    </location>
    <ligand>
        <name>Mn(2+)</name>
        <dbReference type="ChEBI" id="CHEBI:29035"/>
    </ligand>
</feature>
<evidence type="ECO:0000256" key="5">
    <source>
        <dbReference type="ARBA" id="ARBA00023136"/>
    </source>
</evidence>
<dbReference type="InterPro" id="IPR000917">
    <property type="entry name" value="Sulfatase_N"/>
</dbReference>
<dbReference type="AlphaFoldDB" id="F0S7T2"/>
<dbReference type="RefSeq" id="WP_013633822.1">
    <property type="nucleotide sequence ID" value="NC_015177.1"/>
</dbReference>
<dbReference type="OrthoDB" id="9777768at2"/>
<dbReference type="PANTHER" id="PTHR47371:SF3">
    <property type="entry name" value="PHOSPHOGLYCEROL TRANSFERASE I"/>
    <property type="match status" value="1"/>
</dbReference>
<keyword evidence="5 9" id="KW-0472">Membrane</keyword>
<dbReference type="GO" id="GO:0005886">
    <property type="term" value="C:plasma membrane"/>
    <property type="evidence" value="ECO:0007669"/>
    <property type="project" value="UniProtKB-SubCell"/>
</dbReference>
<organism evidence="11 12">
    <name type="scientific">Pseudopedobacter saltans (strain ATCC 51119 / DSM 12145 / JCM 21818 / CCUG 39354 / LMG 10337 / NBRC 100064 / NCIMB 13643)</name>
    <name type="common">Pedobacter saltans</name>
    <dbReference type="NCBI Taxonomy" id="762903"/>
    <lineage>
        <taxon>Bacteria</taxon>
        <taxon>Pseudomonadati</taxon>
        <taxon>Bacteroidota</taxon>
        <taxon>Sphingobacteriia</taxon>
        <taxon>Sphingobacteriales</taxon>
        <taxon>Sphingobacteriaceae</taxon>
        <taxon>Pseudopedobacter</taxon>
    </lineage>
</organism>
<evidence type="ECO:0000313" key="11">
    <source>
        <dbReference type="EMBL" id="ADY53337.1"/>
    </source>
</evidence>
<feature type="binding site" evidence="8">
    <location>
        <position position="495"/>
    </location>
    <ligand>
        <name>Mn(2+)</name>
        <dbReference type="ChEBI" id="CHEBI:29035"/>
    </ligand>
</feature>
<dbReference type="GO" id="GO:0046872">
    <property type="term" value="F:metal ion binding"/>
    <property type="evidence" value="ECO:0007669"/>
    <property type="project" value="UniProtKB-KW"/>
</dbReference>
<accession>F0S7T2</accession>
<keyword evidence="2" id="KW-1003">Cell membrane</keyword>
<feature type="binding site" evidence="7">
    <location>
        <position position="441"/>
    </location>
    <ligand>
        <name>substrate</name>
    </ligand>
</feature>
<keyword evidence="3 9" id="KW-0812">Transmembrane</keyword>
<dbReference type="STRING" id="762903.Pedsa_2796"/>
<reference evidence="11 12" key="1">
    <citation type="journal article" date="2011" name="Stand. Genomic Sci.">
        <title>Complete genome sequence of the gliding, heparinolytic Pedobacter saltans type strain (113).</title>
        <authorList>
            <person name="Liolios K."/>
            <person name="Sikorski J."/>
            <person name="Lu M."/>
            <person name="Nolan M."/>
            <person name="Lapidus A."/>
            <person name="Lucas S."/>
            <person name="Hammon N."/>
            <person name="Deshpande S."/>
            <person name="Cheng J.F."/>
            <person name="Tapia R."/>
            <person name="Han C."/>
            <person name="Goodwin L."/>
            <person name="Pitluck S."/>
            <person name="Huntemann M."/>
            <person name="Ivanova N."/>
            <person name="Pagani I."/>
            <person name="Mavromatis K."/>
            <person name="Ovchinikova G."/>
            <person name="Pati A."/>
            <person name="Chen A."/>
            <person name="Palaniappan K."/>
            <person name="Land M."/>
            <person name="Hauser L."/>
            <person name="Brambilla E.M."/>
            <person name="Kotsyurbenko O."/>
            <person name="Rohde M."/>
            <person name="Tindall B.J."/>
            <person name="Abt B."/>
            <person name="Goker M."/>
            <person name="Detter J.C."/>
            <person name="Woyke T."/>
            <person name="Bristow J."/>
            <person name="Eisen J.A."/>
            <person name="Markowitz V."/>
            <person name="Hugenholtz P."/>
            <person name="Klenk H.P."/>
            <person name="Kyrpides N.C."/>
        </authorList>
    </citation>
    <scope>NUCLEOTIDE SEQUENCE [LARGE SCALE GENOMIC DNA]</scope>
    <source>
        <strain evidence="12">ATCC 51119 / DSM 12145 / JCM 21818 / LMG 10337 / NBRC 100064 / NCIMB 13643</strain>
    </source>
</reference>
<feature type="domain" description="Sulfatase N-terminal" evidence="10">
    <location>
        <begin position="272"/>
        <end position="550"/>
    </location>
</feature>
<evidence type="ECO:0000256" key="2">
    <source>
        <dbReference type="ARBA" id="ARBA00022475"/>
    </source>
</evidence>
<evidence type="ECO:0000259" key="10">
    <source>
        <dbReference type="Pfam" id="PF00884"/>
    </source>
</evidence>
<evidence type="ECO:0000256" key="1">
    <source>
        <dbReference type="ARBA" id="ARBA00004651"/>
    </source>
</evidence>
<evidence type="ECO:0000256" key="6">
    <source>
        <dbReference type="PIRSR" id="PIRSR005091-1"/>
    </source>
</evidence>
<dbReference type="InterPro" id="IPR050448">
    <property type="entry name" value="OpgB/LTA_synthase_biosynth"/>
</dbReference>
<dbReference type="EMBL" id="CP002545">
    <property type="protein sequence ID" value="ADY53337.1"/>
    <property type="molecule type" value="Genomic_DNA"/>
</dbReference>
<dbReference type="InterPro" id="IPR017850">
    <property type="entry name" value="Alkaline_phosphatase_core_sf"/>
</dbReference>
<evidence type="ECO:0000313" key="12">
    <source>
        <dbReference type="Proteomes" id="UP000000310"/>
    </source>
</evidence>
<name>F0S7T2_PSESL</name>
<feature type="active site" evidence="6">
    <location>
        <position position="326"/>
    </location>
</feature>
<gene>
    <name evidence="11" type="ordered locus">Pedsa_2796</name>
</gene>
<feature type="transmembrane region" description="Helical" evidence="9">
    <location>
        <begin position="62"/>
        <end position="80"/>
    </location>
</feature>
<protein>
    <submittedName>
        <fullName evidence="11">Sulfatase</fullName>
    </submittedName>
</protein>
<evidence type="ECO:0000256" key="7">
    <source>
        <dbReference type="PIRSR" id="PIRSR005091-2"/>
    </source>
</evidence>
<keyword evidence="4 9" id="KW-1133">Transmembrane helix</keyword>
<keyword evidence="7" id="KW-0479">Metal-binding</keyword>
<dbReference type="CDD" id="cd16015">
    <property type="entry name" value="LTA_synthase"/>
    <property type="match status" value="1"/>
</dbReference>
<feature type="transmembrane region" description="Helical" evidence="9">
    <location>
        <begin position="176"/>
        <end position="197"/>
    </location>
</feature>
<proteinExistence type="predicted"/>
<keyword evidence="12" id="KW-1185">Reference proteome</keyword>
<feature type="transmembrane region" description="Helical" evidence="9">
    <location>
        <begin position="144"/>
        <end position="164"/>
    </location>
</feature>
<dbReference type="PANTHER" id="PTHR47371">
    <property type="entry name" value="LIPOTEICHOIC ACID SYNTHASE"/>
    <property type="match status" value="1"/>
</dbReference>
<comment type="subcellular location">
    <subcellularLocation>
        <location evidence="1">Cell membrane</location>
        <topology evidence="1">Multi-pass membrane protein</topology>
    </subcellularLocation>
</comment>
<feature type="transmembrane region" description="Helical" evidence="9">
    <location>
        <begin position="92"/>
        <end position="112"/>
    </location>
</feature>
<dbReference type="Pfam" id="PF00884">
    <property type="entry name" value="Sulfatase"/>
    <property type="match status" value="1"/>
</dbReference>
<evidence type="ECO:0000256" key="3">
    <source>
        <dbReference type="ARBA" id="ARBA00022692"/>
    </source>
</evidence>
<dbReference type="eggNOG" id="COG1368">
    <property type="taxonomic scope" value="Bacteria"/>
</dbReference>
<dbReference type="InterPro" id="IPR012160">
    <property type="entry name" value="LtaS-like"/>
</dbReference>
<dbReference type="HOGENOM" id="CLU_014653_3_1_10"/>
<feature type="binding site" evidence="8">
    <location>
        <position position="280"/>
    </location>
    <ligand>
        <name>Mn(2+)</name>
        <dbReference type="ChEBI" id="CHEBI:29035"/>
    </ligand>
</feature>
<dbReference type="KEGG" id="psn:Pedsa_2796"/>
<dbReference type="Gene3D" id="3.40.720.10">
    <property type="entry name" value="Alkaline Phosphatase, subunit A"/>
    <property type="match status" value="1"/>
</dbReference>
<evidence type="ECO:0000256" key="4">
    <source>
        <dbReference type="ARBA" id="ARBA00022989"/>
    </source>
</evidence>
<dbReference type="SUPFAM" id="SSF53649">
    <property type="entry name" value="Alkaline phosphatase-like"/>
    <property type="match status" value="1"/>
</dbReference>
<keyword evidence="7" id="KW-0464">Manganese</keyword>
<dbReference type="PIRSF" id="PIRSF005091">
    <property type="entry name" value="Mmb_sulf_HI1246"/>
    <property type="match status" value="1"/>
</dbReference>
<dbReference type="Proteomes" id="UP000000310">
    <property type="component" value="Chromosome"/>
</dbReference>
<feature type="transmembrane region" description="Helical" evidence="9">
    <location>
        <begin position="12"/>
        <end position="32"/>
    </location>
</feature>
<evidence type="ECO:0000256" key="8">
    <source>
        <dbReference type="PIRSR" id="PIRSR005091-3"/>
    </source>
</evidence>
<evidence type="ECO:0000256" key="9">
    <source>
        <dbReference type="SAM" id="Phobius"/>
    </source>
</evidence>
<sequence>MLNNSFRSNEYAVLFYRIFLVFLFYQISRILFYSFNSSIIQLEGIGELLKLCWYGTAFDTTAILYINSLFILLSILPFTINTKPGYQKGIRTFYFITNLFFLATNFVDFAYYKFSQTRSNKSTLDLLKNESNGFSLLSHFLTEYWLILAIFIVLTFAWVYLYNLIKVKPKASFKPVIYFTSSVAGLLIIATLAVGGIRGDFKHSTRPINMVDAYRHVTIPNHGDVVLNTPFSIFRTWNIRKYEIKNWVSDEYITKRIKPIKFYENNSVQEKPNIVIFILESFGREYWGCMNENANIPNYQSYTPFLDSLSQSSLIFTNAYANGRQSIHGMSSVLAGIPSFQDAFTSSPYAKQEIQSIVSICDSLGYNTSFFHGAANGSMGFLGFSNILGYKNYLGKTEYNNDTDYDGIWGIWDEPFFQFMGKTLSAEKAPFMATVFSVSSHDPFKIPSQYKDKFKEGAIPIHKCVKYSDYSIKRFMEYAKMQPWYNNTIFVFTADHTNQNYYEEYNNTINRFAVPIMFFSPNEKYGLKGVREDLAQQIDIYPTLIDLIGYNKPIRSWGRSLTANLPDETPRAINSPGNVYQFIQDNYIYIFDGTNFTGVYDIKDKILEHNLIKESNETISAGMKDCKAFIQDYMYRITQRKLN</sequence>